<dbReference type="PROSITE" id="PS50929">
    <property type="entry name" value="ABC_TM1F"/>
    <property type="match status" value="2"/>
</dbReference>
<feature type="transmembrane region" description="Helical" evidence="11">
    <location>
        <begin position="20"/>
        <end position="44"/>
    </location>
</feature>
<dbReference type="PANTHER" id="PTHR45136">
    <property type="entry name" value="ABC TRANSPORTER DOMAIN-CONTAINING PROTEIN"/>
    <property type="match status" value="1"/>
</dbReference>
<feature type="transmembrane region" description="Helical" evidence="11">
    <location>
        <begin position="173"/>
        <end position="191"/>
    </location>
</feature>
<dbReference type="Gene3D" id="1.20.1560.10">
    <property type="entry name" value="ABC transporter type 1, transmembrane domain"/>
    <property type="match status" value="1"/>
</dbReference>
<dbReference type="CDD" id="cd18578">
    <property type="entry name" value="ABC_6TM_Pgp_ABCB1_D2_like"/>
    <property type="match status" value="1"/>
</dbReference>
<feature type="transmembrane region" description="Helical" evidence="11">
    <location>
        <begin position="683"/>
        <end position="711"/>
    </location>
</feature>
<dbReference type="Gene3D" id="3.40.50.300">
    <property type="entry name" value="P-loop containing nucleotide triphosphate hydrolases"/>
    <property type="match status" value="2"/>
</dbReference>
<keyword evidence="9" id="KW-0325">Glycoprotein</keyword>
<name>A0AAP0CV28_9ASTR</name>
<feature type="transmembrane region" description="Helical" evidence="11">
    <location>
        <begin position="830"/>
        <end position="849"/>
    </location>
</feature>
<feature type="region of interest" description="Disordered" evidence="10">
    <location>
        <begin position="587"/>
        <end position="632"/>
    </location>
</feature>
<protein>
    <submittedName>
        <fullName evidence="14">Uncharacterized protein</fullName>
    </submittedName>
</protein>
<feature type="transmembrane region" description="Helical" evidence="11">
    <location>
        <begin position="804"/>
        <end position="824"/>
    </location>
</feature>
<keyword evidence="4" id="KW-0677">Repeat</keyword>
<reference evidence="14 15" key="1">
    <citation type="submission" date="2024-04" db="EMBL/GenBank/DDBJ databases">
        <title>The reference genome of an endangered Asteraceae, Deinandra increscens subsp. villosa, native to the Central Coast of California.</title>
        <authorList>
            <person name="Guilliams M."/>
            <person name="Hasenstab-Lehman K."/>
            <person name="Meyer R."/>
            <person name="Mcevoy S."/>
        </authorList>
    </citation>
    <scope>NUCLEOTIDE SEQUENCE [LARGE SCALE GENOMIC DNA]</scope>
    <source>
        <tissue evidence="14">Leaf</tissue>
    </source>
</reference>
<dbReference type="InterPro" id="IPR003593">
    <property type="entry name" value="AAA+_ATPase"/>
</dbReference>
<feature type="transmembrane region" description="Helical" evidence="11">
    <location>
        <begin position="280"/>
        <end position="300"/>
    </location>
</feature>
<evidence type="ECO:0000256" key="9">
    <source>
        <dbReference type="ARBA" id="ARBA00023180"/>
    </source>
</evidence>
<dbReference type="SMART" id="SM00382">
    <property type="entry name" value="AAA"/>
    <property type="match status" value="2"/>
</dbReference>
<evidence type="ECO:0000313" key="14">
    <source>
        <dbReference type="EMBL" id="KAK9063469.1"/>
    </source>
</evidence>
<feature type="domain" description="ABC transmembrane type-1" evidence="13">
    <location>
        <begin position="684"/>
        <end position="971"/>
    </location>
</feature>
<dbReference type="AlphaFoldDB" id="A0AAP0CV28"/>
<feature type="transmembrane region" description="Helical" evidence="11">
    <location>
        <begin position="145"/>
        <end position="167"/>
    </location>
</feature>
<comment type="caution">
    <text evidence="14">The sequence shown here is derived from an EMBL/GenBank/DDBJ whole genome shotgun (WGS) entry which is preliminary data.</text>
</comment>
<dbReference type="PANTHER" id="PTHR45136:SF2">
    <property type="entry name" value="ABC TRANSPORTER DOMAIN-CONTAINING PROTEIN"/>
    <property type="match status" value="1"/>
</dbReference>
<comment type="similarity">
    <text evidence="1">Belongs to the ABC transporter superfamily. ABCB family. Multidrug resistance exporter (TC 3.A.1.201) subfamily.</text>
</comment>
<dbReference type="Pfam" id="PF00005">
    <property type="entry name" value="ABC_tran"/>
    <property type="match status" value="2"/>
</dbReference>
<dbReference type="GO" id="GO:0140359">
    <property type="term" value="F:ABC-type transporter activity"/>
    <property type="evidence" value="ECO:0007669"/>
    <property type="project" value="InterPro"/>
</dbReference>
<feature type="transmembrane region" description="Helical" evidence="11">
    <location>
        <begin position="248"/>
        <end position="268"/>
    </location>
</feature>
<keyword evidence="2" id="KW-0813">Transport</keyword>
<evidence type="ECO:0000256" key="11">
    <source>
        <dbReference type="SAM" id="Phobius"/>
    </source>
</evidence>
<evidence type="ECO:0000259" key="13">
    <source>
        <dbReference type="PROSITE" id="PS50929"/>
    </source>
</evidence>
<evidence type="ECO:0000256" key="5">
    <source>
        <dbReference type="ARBA" id="ARBA00022741"/>
    </source>
</evidence>
<sequence length="1247" mass="136399">MAKKGGMFYYADGTDKLLMLFGTLGCLGDASMSPLTLFILSGIIDDYGGDHISFSNHVVNKYALKLLILAIGVAIAAFIEGICWTRTAERQTSRLRMEYLRSVLRQEVGFFDTQVGSSTNFEVISAISGDAQLIQDVMADKLPNCVAHLSALVFSIVVAFTLSWRLALASLPFAFLFVGPVLGMGAVLKGLGMKMKDAYDKGGGVAEQAISSIRTVYSYVGEQQTIDKFSSALETSMKLGIKQGLTKGLMIGSMGMVFVTWAFVAWVGSYLVTERGETGGPVFVSAICVIMAGLSAMSALPNVPYISDAKAATSRMFEMIFRVPRIDINKKSGKKLPSVRGEIEFRNVDFSYPARPDTPVLQGLSLRIKAGKTVGLVGGSGSGKSTVISLIERFYDPLNGDILLDGHRIKGLNLKWLRSQMGLVNQEPVLFATSIKENILFGNEGVSADLVELAAKKANAHDFIIKLPESYETQVGQFGVQLSGGQKQRIAIARALLKEPKILLLDEATSALDSESERVVQEALDQAAVGRTTIIVAHRLATIRKADKIVVLRSGKVVESGSHEELMQKNDGEGGAYYQMVQLQQSATQNETLHSPHAPISPRNLTPRRDYTPRTPRSPISTRSSFQNSPMSPFSPVASINMVHSVQMYSYEESDDGYLVDKPNPNPSQWRLLQMNAPEWKRAVFGCLGAGGFGAISPIHAYCLGSVVSVYFLPDKSKIKSETAFYCLVFVGLGVLCFFTNLLQHHNFAVMGERLTKRVREKLLQNVLTFEIGWFDRDENTSAAVCARLATEASLIRSLVGDRISLLLQVFVSAFLSFLISLIITWRVAAVMISVQPLLIASIYSRIVLMKTISSKSKKAQNEGTQLASEAVVNHRTITAFVSQERIMRLYAETLKGPRKECIKQSWFSGLGLSACQFITTAAISLAFWFGGRQMIKQNVTAKEMFQVFFILMTTGKNIADAGSMSSDLSKGGSAVRSVLAVLDRKTEIDPNDSDGLTVRKINGDIELKNVYFSYPSRPEQMIFQGLSLKIEAGKTVALVGQSGSGKSTVIGLIERFYDPIRGCILIDKRDLKTYNLRNLRSHVALVSQEPTLFAGSVRHNIVYGKEEASEAEIRKAAKLANAHEFISSMKDGYETYCGERGVQLSGGQKQRIALARAILKNPAILLLDEATSALDSVSEKLVQEALEKMMVGRTCVVVAHRLSTIQKSDSISVIKNGKVVEQGSHTELLSMGNRGAYHALIKLQHL</sequence>
<evidence type="ECO:0000256" key="4">
    <source>
        <dbReference type="ARBA" id="ARBA00022737"/>
    </source>
</evidence>
<keyword evidence="15" id="KW-1185">Reference proteome</keyword>
<keyword evidence="3 11" id="KW-0812">Transmembrane</keyword>
<feature type="compositionally biased region" description="Low complexity" evidence="10">
    <location>
        <begin position="613"/>
        <end position="625"/>
    </location>
</feature>
<feature type="transmembrane region" description="Helical" evidence="11">
    <location>
        <begin position="64"/>
        <end position="84"/>
    </location>
</feature>
<dbReference type="PROSITE" id="PS00211">
    <property type="entry name" value="ABC_TRANSPORTER_1"/>
    <property type="match status" value="2"/>
</dbReference>
<dbReference type="GO" id="GO:0005524">
    <property type="term" value="F:ATP binding"/>
    <property type="evidence" value="ECO:0007669"/>
    <property type="project" value="UniProtKB-KW"/>
</dbReference>
<feature type="transmembrane region" description="Helical" evidence="11">
    <location>
        <begin position="907"/>
        <end position="930"/>
    </location>
</feature>
<dbReference type="GO" id="GO:0016887">
    <property type="term" value="F:ATP hydrolysis activity"/>
    <property type="evidence" value="ECO:0007669"/>
    <property type="project" value="InterPro"/>
</dbReference>
<evidence type="ECO:0000256" key="6">
    <source>
        <dbReference type="ARBA" id="ARBA00022840"/>
    </source>
</evidence>
<keyword evidence="8 11" id="KW-0472">Membrane</keyword>
<feature type="transmembrane region" description="Helical" evidence="11">
    <location>
        <begin position="723"/>
        <end position="743"/>
    </location>
</feature>
<accession>A0AAP0CV28</accession>
<keyword evidence="7 11" id="KW-1133">Transmembrane helix</keyword>
<dbReference type="InterPro" id="IPR027417">
    <property type="entry name" value="P-loop_NTPase"/>
</dbReference>
<dbReference type="PROSITE" id="PS50893">
    <property type="entry name" value="ABC_TRANSPORTER_2"/>
    <property type="match status" value="2"/>
</dbReference>
<feature type="domain" description="ABC transporter" evidence="12">
    <location>
        <begin position="1006"/>
        <end position="1242"/>
    </location>
</feature>
<gene>
    <name evidence="14" type="ORF">SSX86_017339</name>
</gene>
<organism evidence="14 15">
    <name type="scientific">Deinandra increscens subsp. villosa</name>
    <dbReference type="NCBI Taxonomy" id="3103831"/>
    <lineage>
        <taxon>Eukaryota</taxon>
        <taxon>Viridiplantae</taxon>
        <taxon>Streptophyta</taxon>
        <taxon>Embryophyta</taxon>
        <taxon>Tracheophyta</taxon>
        <taxon>Spermatophyta</taxon>
        <taxon>Magnoliopsida</taxon>
        <taxon>eudicotyledons</taxon>
        <taxon>Gunneridae</taxon>
        <taxon>Pentapetalae</taxon>
        <taxon>asterids</taxon>
        <taxon>campanulids</taxon>
        <taxon>Asterales</taxon>
        <taxon>Asteraceae</taxon>
        <taxon>Asteroideae</taxon>
        <taxon>Heliantheae alliance</taxon>
        <taxon>Madieae</taxon>
        <taxon>Madiinae</taxon>
        <taxon>Deinandra</taxon>
    </lineage>
</organism>
<dbReference type="EMBL" id="JBCNJP010000018">
    <property type="protein sequence ID" value="KAK9063469.1"/>
    <property type="molecule type" value="Genomic_DNA"/>
</dbReference>
<dbReference type="FunFam" id="3.40.50.300:FF:000205">
    <property type="entry name" value="ABC transporter B family member 4"/>
    <property type="match status" value="2"/>
</dbReference>
<keyword evidence="6" id="KW-0067">ATP-binding</keyword>
<feature type="domain" description="ABC transporter" evidence="12">
    <location>
        <begin position="343"/>
        <end position="579"/>
    </location>
</feature>
<evidence type="ECO:0000256" key="10">
    <source>
        <dbReference type="SAM" id="MobiDB-lite"/>
    </source>
</evidence>
<dbReference type="InterPro" id="IPR017871">
    <property type="entry name" value="ABC_transporter-like_CS"/>
</dbReference>
<dbReference type="SUPFAM" id="SSF52540">
    <property type="entry name" value="P-loop containing nucleoside triphosphate hydrolases"/>
    <property type="match status" value="2"/>
</dbReference>
<evidence type="ECO:0000313" key="15">
    <source>
        <dbReference type="Proteomes" id="UP001408789"/>
    </source>
</evidence>
<dbReference type="CDD" id="cd03249">
    <property type="entry name" value="ABC_MTABC3_MDL1_MDL2"/>
    <property type="match status" value="2"/>
</dbReference>
<dbReference type="InterPro" id="IPR011527">
    <property type="entry name" value="ABC1_TM_dom"/>
</dbReference>
<feature type="domain" description="ABC transmembrane type-1" evidence="13">
    <location>
        <begin position="20"/>
        <end position="308"/>
    </location>
</feature>
<keyword evidence="5" id="KW-0547">Nucleotide-binding</keyword>
<dbReference type="InterPro" id="IPR036640">
    <property type="entry name" value="ABC1_TM_sf"/>
</dbReference>
<evidence type="ECO:0000256" key="7">
    <source>
        <dbReference type="ARBA" id="ARBA00022989"/>
    </source>
</evidence>
<dbReference type="Pfam" id="PF00664">
    <property type="entry name" value="ABC_membrane"/>
    <property type="match status" value="2"/>
</dbReference>
<evidence type="ECO:0000256" key="1">
    <source>
        <dbReference type="ARBA" id="ARBA00007577"/>
    </source>
</evidence>
<dbReference type="SUPFAM" id="SSF90123">
    <property type="entry name" value="ABC transporter transmembrane region"/>
    <property type="match status" value="2"/>
</dbReference>
<dbReference type="Proteomes" id="UP001408789">
    <property type="component" value="Unassembled WGS sequence"/>
</dbReference>
<dbReference type="CDD" id="cd18577">
    <property type="entry name" value="ABC_6TM_Pgp_ABCB1_D1_like"/>
    <property type="match status" value="1"/>
</dbReference>
<dbReference type="GO" id="GO:0016020">
    <property type="term" value="C:membrane"/>
    <property type="evidence" value="ECO:0007669"/>
    <property type="project" value="InterPro"/>
</dbReference>
<evidence type="ECO:0000259" key="12">
    <source>
        <dbReference type="PROSITE" id="PS50893"/>
    </source>
</evidence>
<evidence type="ECO:0000256" key="3">
    <source>
        <dbReference type="ARBA" id="ARBA00022692"/>
    </source>
</evidence>
<evidence type="ECO:0000256" key="8">
    <source>
        <dbReference type="ARBA" id="ARBA00023136"/>
    </source>
</evidence>
<dbReference type="InterPro" id="IPR003439">
    <property type="entry name" value="ABC_transporter-like_ATP-bd"/>
</dbReference>
<evidence type="ECO:0000256" key="2">
    <source>
        <dbReference type="ARBA" id="ARBA00022448"/>
    </source>
</evidence>
<proteinExistence type="inferred from homology"/>